<evidence type="ECO:0000256" key="8">
    <source>
        <dbReference type="RuleBase" id="RU362118"/>
    </source>
</evidence>
<evidence type="ECO:0000256" key="1">
    <source>
        <dbReference type="ARBA" id="ARBA00001933"/>
    </source>
</evidence>
<dbReference type="OrthoDB" id="9780685at2"/>
<dbReference type="GO" id="GO:0019346">
    <property type="term" value="P:transsulfuration"/>
    <property type="evidence" value="ECO:0007669"/>
    <property type="project" value="InterPro"/>
</dbReference>
<sequence>MAVERTITTAAVRTGIDSDTAQGSVVPPIYLSTNYSFEGLRGRRGFDYSRSGNPTRSLLAQALAELEGAAGAVVTASGMGAITATLSALVGPGDLVVAPHDAYGGTWRLLDALARKGAFTLELTDLTAPDAPARVRELAPALVWIETPSNPLLGISDLQALADAAHAGGGLAVADNTFCSPIVQRPLDFGADAVVQSSTKYLNGHSDVIGGVVTAREPDLVEQVGWWANCLGLTGGAFDSYLTLRGVRTLSVRMGQHLANATAVVESLVGHPAIERLFYPGLASHPGHDLAARQMDGFGAIVSCEIVGGEAGVAAFLDGLENFSLAESLGGVESLVCHPGTMTHAAMPAEVQEAAGLRPGLVRLSVGIEDADDLVADLHAGLERAARLQG</sequence>
<feature type="modified residue" description="N6-(pyridoxal phosphate)lysine" evidence="7">
    <location>
        <position position="200"/>
    </location>
</feature>
<gene>
    <name evidence="9" type="primary">metB</name>
    <name evidence="9" type="ORF">C1706_04300</name>
</gene>
<dbReference type="Pfam" id="PF01053">
    <property type="entry name" value="Cys_Met_Meta_PP"/>
    <property type="match status" value="1"/>
</dbReference>
<evidence type="ECO:0000256" key="6">
    <source>
        <dbReference type="ARBA" id="ARBA00052699"/>
    </source>
</evidence>
<dbReference type="GO" id="GO:0003962">
    <property type="term" value="F:cystathionine gamma-synthase activity"/>
    <property type="evidence" value="ECO:0007669"/>
    <property type="project" value="TreeGrafter"/>
</dbReference>
<accession>A0A4Q2EHX7</accession>
<dbReference type="GO" id="GO:0047982">
    <property type="term" value="F:homocysteine desulfhydrase activity"/>
    <property type="evidence" value="ECO:0007669"/>
    <property type="project" value="UniProtKB-EC"/>
</dbReference>
<dbReference type="SUPFAM" id="SSF53383">
    <property type="entry name" value="PLP-dependent transferases"/>
    <property type="match status" value="1"/>
</dbReference>
<comment type="catalytic activity">
    <reaction evidence="5">
        <text>L-homocysteine + H2O = 2-oxobutanoate + hydrogen sulfide + NH4(+) + H(+)</text>
        <dbReference type="Rhea" id="RHEA:14501"/>
        <dbReference type="ChEBI" id="CHEBI:15377"/>
        <dbReference type="ChEBI" id="CHEBI:15378"/>
        <dbReference type="ChEBI" id="CHEBI:16763"/>
        <dbReference type="ChEBI" id="CHEBI:28938"/>
        <dbReference type="ChEBI" id="CHEBI:29919"/>
        <dbReference type="ChEBI" id="CHEBI:58199"/>
        <dbReference type="EC" id="4.4.1.2"/>
    </reaction>
    <physiologicalReaction direction="left-to-right" evidence="5">
        <dbReference type="Rhea" id="RHEA:14502"/>
    </physiologicalReaction>
</comment>
<dbReference type="CDD" id="cd00614">
    <property type="entry name" value="CGS_like"/>
    <property type="match status" value="1"/>
</dbReference>
<dbReference type="InterPro" id="IPR015422">
    <property type="entry name" value="PyrdxlP-dep_Trfase_small"/>
</dbReference>
<dbReference type="PIRSF" id="PIRSF001434">
    <property type="entry name" value="CGS"/>
    <property type="match status" value="1"/>
</dbReference>
<evidence type="ECO:0000313" key="10">
    <source>
        <dbReference type="Proteomes" id="UP000290624"/>
    </source>
</evidence>
<evidence type="ECO:0000256" key="3">
    <source>
        <dbReference type="ARBA" id="ARBA00047175"/>
    </source>
</evidence>
<dbReference type="InterPro" id="IPR015424">
    <property type="entry name" value="PyrdxlP-dep_Trfase"/>
</dbReference>
<dbReference type="NCBIfam" id="TIGR02080">
    <property type="entry name" value="O_succ_thio_ly"/>
    <property type="match status" value="1"/>
</dbReference>
<dbReference type="PANTHER" id="PTHR11808">
    <property type="entry name" value="TRANS-SULFURATION ENZYME FAMILY MEMBER"/>
    <property type="match status" value="1"/>
</dbReference>
<protein>
    <recommendedName>
        <fullName evidence="3">homocysteine desulfhydrase</fullName>
        <ecNumber evidence="3">4.4.1.2</ecNumber>
    </recommendedName>
    <alternativeName>
        <fullName evidence="4">Homocysteine desulfhydrase</fullName>
    </alternativeName>
</protein>
<dbReference type="GO" id="GO:0030170">
    <property type="term" value="F:pyridoxal phosphate binding"/>
    <property type="evidence" value="ECO:0007669"/>
    <property type="project" value="InterPro"/>
</dbReference>
<dbReference type="InterPro" id="IPR015421">
    <property type="entry name" value="PyrdxlP-dep_Trfase_major"/>
</dbReference>
<evidence type="ECO:0000256" key="7">
    <source>
        <dbReference type="PIRSR" id="PIRSR001434-2"/>
    </source>
</evidence>
<dbReference type="Gene3D" id="3.90.1150.10">
    <property type="entry name" value="Aspartate Aminotransferase, domain 1"/>
    <property type="match status" value="1"/>
</dbReference>
<dbReference type="InterPro" id="IPR000277">
    <property type="entry name" value="Cys/Met-Metab_PyrdxlP-dep_enz"/>
</dbReference>
<comment type="caution">
    <text evidence="9">The sequence shown here is derived from an EMBL/GenBank/DDBJ whole genome shotgun (WGS) entry which is preliminary data.</text>
</comment>
<comment type="catalytic activity">
    <reaction evidence="6">
        <text>L-methionine + H2O = methanethiol + 2-oxobutanoate + NH4(+)</text>
        <dbReference type="Rhea" id="RHEA:23800"/>
        <dbReference type="ChEBI" id="CHEBI:15377"/>
        <dbReference type="ChEBI" id="CHEBI:16007"/>
        <dbReference type="ChEBI" id="CHEBI:16763"/>
        <dbReference type="ChEBI" id="CHEBI:28938"/>
        <dbReference type="ChEBI" id="CHEBI:57844"/>
        <dbReference type="EC" id="4.4.1.11"/>
    </reaction>
    <physiologicalReaction direction="left-to-right" evidence="6">
        <dbReference type="Rhea" id="RHEA:23801"/>
    </physiologicalReaction>
</comment>
<dbReference type="FunFam" id="3.40.640.10:FF:000046">
    <property type="entry name" value="Cystathionine gamma-lyase"/>
    <property type="match status" value="1"/>
</dbReference>
<dbReference type="Proteomes" id="UP000290624">
    <property type="component" value="Unassembled WGS sequence"/>
</dbReference>
<organism evidence="9 10">
    <name type="scientific">Propioniciclava flava</name>
    <dbReference type="NCBI Taxonomy" id="2072026"/>
    <lineage>
        <taxon>Bacteria</taxon>
        <taxon>Bacillati</taxon>
        <taxon>Actinomycetota</taxon>
        <taxon>Actinomycetes</taxon>
        <taxon>Propionibacteriales</taxon>
        <taxon>Propionibacteriaceae</taxon>
        <taxon>Propioniciclava</taxon>
    </lineage>
</organism>
<proteinExistence type="inferred from homology"/>
<dbReference type="Gene3D" id="3.40.640.10">
    <property type="entry name" value="Type I PLP-dependent aspartate aminotransferase-like (Major domain)"/>
    <property type="match status" value="1"/>
</dbReference>
<evidence type="ECO:0000313" key="9">
    <source>
        <dbReference type="EMBL" id="RXW33081.1"/>
    </source>
</evidence>
<dbReference type="AlphaFoldDB" id="A0A4Q2EHX7"/>
<dbReference type="GO" id="GO:0005737">
    <property type="term" value="C:cytoplasm"/>
    <property type="evidence" value="ECO:0007669"/>
    <property type="project" value="TreeGrafter"/>
</dbReference>
<comment type="similarity">
    <text evidence="8">Belongs to the trans-sulfuration enzymes family.</text>
</comment>
<evidence type="ECO:0000256" key="2">
    <source>
        <dbReference type="ARBA" id="ARBA00022898"/>
    </source>
</evidence>
<dbReference type="PANTHER" id="PTHR11808:SF75">
    <property type="entry name" value="CYSTATHIONINE GAMMA-SYNTHASE"/>
    <property type="match status" value="1"/>
</dbReference>
<dbReference type="EC" id="4.4.1.2" evidence="3"/>
<keyword evidence="2 7" id="KW-0663">Pyridoxal phosphate</keyword>
<reference evidence="9 10" key="1">
    <citation type="submission" date="2018-01" db="EMBL/GenBank/DDBJ databases">
        <title>Lactibacter flavus gen. nov., sp. nov., a novel bacterium of the family Propionibacteriaceae isolated from raw milk and dairy products.</title>
        <authorList>
            <person name="Wenning M."/>
            <person name="Breitenwieser F."/>
            <person name="Huptas C."/>
            <person name="von Neubeck M."/>
            <person name="Busse H.-J."/>
            <person name="Scherer S."/>
        </authorList>
    </citation>
    <scope>NUCLEOTIDE SEQUENCE [LARGE SCALE GENOMIC DNA]</scope>
    <source>
        <strain evidence="9 10">VG341</strain>
    </source>
</reference>
<name>A0A4Q2EHX7_9ACTN</name>
<evidence type="ECO:0000256" key="4">
    <source>
        <dbReference type="ARBA" id="ARBA00047199"/>
    </source>
</evidence>
<comment type="cofactor">
    <cofactor evidence="1 8">
        <name>pyridoxal 5'-phosphate</name>
        <dbReference type="ChEBI" id="CHEBI:597326"/>
    </cofactor>
</comment>
<keyword evidence="10" id="KW-1185">Reference proteome</keyword>
<keyword evidence="9" id="KW-0456">Lyase</keyword>
<dbReference type="InterPro" id="IPR011821">
    <property type="entry name" value="O_succ_thio_ly"/>
</dbReference>
<evidence type="ECO:0000256" key="5">
    <source>
        <dbReference type="ARBA" id="ARBA00048780"/>
    </source>
</evidence>
<dbReference type="EMBL" id="PPCV01000002">
    <property type="protein sequence ID" value="RXW33081.1"/>
    <property type="molecule type" value="Genomic_DNA"/>
</dbReference>
<dbReference type="GO" id="GO:0004123">
    <property type="term" value="F:cystathionine gamma-lyase activity"/>
    <property type="evidence" value="ECO:0007669"/>
    <property type="project" value="TreeGrafter"/>
</dbReference>
<dbReference type="GO" id="GO:0018826">
    <property type="term" value="F:methionine gamma-lyase activity"/>
    <property type="evidence" value="ECO:0007669"/>
    <property type="project" value="UniProtKB-EC"/>
</dbReference>
<dbReference type="GO" id="GO:0019343">
    <property type="term" value="P:cysteine biosynthetic process via cystathionine"/>
    <property type="evidence" value="ECO:0007669"/>
    <property type="project" value="TreeGrafter"/>
</dbReference>